<dbReference type="PROSITE" id="PS51668">
    <property type="entry name" value="TSAA_2"/>
    <property type="match status" value="1"/>
</dbReference>
<dbReference type="Pfam" id="PF01980">
    <property type="entry name" value="TrmO_N"/>
    <property type="match status" value="1"/>
</dbReference>
<dbReference type="EMBL" id="FXSZ01000014">
    <property type="protein sequence ID" value="SMO82384.1"/>
    <property type="molecule type" value="Genomic_DNA"/>
</dbReference>
<feature type="domain" description="TsaA-like" evidence="3">
    <location>
        <begin position="58"/>
        <end position="199"/>
    </location>
</feature>
<keyword evidence="5" id="KW-1185">Reference proteome</keyword>
<accession>A0A521EEP5</accession>
<organism evidence="4 5">
    <name type="scientific">Solitalea koreensis</name>
    <dbReference type="NCBI Taxonomy" id="543615"/>
    <lineage>
        <taxon>Bacteria</taxon>
        <taxon>Pseudomonadati</taxon>
        <taxon>Bacteroidota</taxon>
        <taxon>Sphingobacteriia</taxon>
        <taxon>Sphingobacteriales</taxon>
        <taxon>Sphingobacteriaceae</taxon>
        <taxon>Solitalea</taxon>
    </lineage>
</organism>
<keyword evidence="4" id="KW-0808">Transferase</keyword>
<name>A0A521EEP5_9SPHI</name>
<evidence type="ECO:0000256" key="2">
    <source>
        <dbReference type="ARBA" id="ARBA00033753"/>
    </source>
</evidence>
<reference evidence="4 5" key="1">
    <citation type="submission" date="2017-05" db="EMBL/GenBank/DDBJ databases">
        <authorList>
            <person name="Varghese N."/>
            <person name="Submissions S."/>
        </authorList>
    </citation>
    <scope>NUCLEOTIDE SEQUENCE [LARGE SCALE GENOMIC DNA]</scope>
    <source>
        <strain evidence="4 5">DSM 21342</strain>
    </source>
</reference>
<evidence type="ECO:0000256" key="1">
    <source>
        <dbReference type="ARBA" id="ARBA00022691"/>
    </source>
</evidence>
<dbReference type="Gene3D" id="3.30.2310.10">
    <property type="entry name" value="YaeB-like"/>
    <property type="match status" value="1"/>
</dbReference>
<proteinExistence type="inferred from homology"/>
<dbReference type="GO" id="GO:0032259">
    <property type="term" value="P:methylation"/>
    <property type="evidence" value="ECO:0007669"/>
    <property type="project" value="UniProtKB-KW"/>
</dbReference>
<dbReference type="InterPro" id="IPR041369">
    <property type="entry name" value="TrmO_C"/>
</dbReference>
<dbReference type="NCBIfam" id="TIGR00104">
    <property type="entry name" value="tRNA_TsaA"/>
    <property type="match status" value="1"/>
</dbReference>
<dbReference type="AlphaFoldDB" id="A0A521EEP5"/>
<dbReference type="InterPro" id="IPR023370">
    <property type="entry name" value="TrmO-like_N"/>
</dbReference>
<keyword evidence="1" id="KW-0949">S-adenosyl-L-methionine</keyword>
<dbReference type="InterPro" id="IPR036414">
    <property type="entry name" value="YaeB_N_sf"/>
</dbReference>
<dbReference type="Proteomes" id="UP000315971">
    <property type="component" value="Unassembled WGS sequence"/>
</dbReference>
<comment type="similarity">
    <text evidence="2">Belongs to the tRNA methyltransferase O family.</text>
</comment>
<dbReference type="PANTHER" id="PTHR12818">
    <property type="entry name" value="TRNA (ADENINE(37)-N6)-METHYLTRANSFERASE"/>
    <property type="match status" value="1"/>
</dbReference>
<keyword evidence="4" id="KW-0489">Methyltransferase</keyword>
<protein>
    <submittedName>
        <fullName evidence="4">tRNA-Thr(GGU) m(6)t(6)A37 methyltransferase TsaA</fullName>
    </submittedName>
</protein>
<dbReference type="GO" id="GO:0089715">
    <property type="term" value="F:tRNA (L-threonylcarbamoyladenosine(37)-C2) methyltransferase activity"/>
    <property type="evidence" value="ECO:0007669"/>
    <property type="project" value="TreeGrafter"/>
</dbReference>
<dbReference type="FunFam" id="2.40.30.70:FF:000001">
    <property type="entry name" value="tRNA (N6-threonylcarbamoyladenosine(37)-N6)-methyltransferase TrmO"/>
    <property type="match status" value="1"/>
</dbReference>
<gene>
    <name evidence="4" type="ORF">SAMN06265350_11414</name>
</gene>
<evidence type="ECO:0000313" key="5">
    <source>
        <dbReference type="Proteomes" id="UP000315971"/>
    </source>
</evidence>
<dbReference type="SUPFAM" id="SSF118196">
    <property type="entry name" value="YaeB-like"/>
    <property type="match status" value="1"/>
</dbReference>
<dbReference type="InterPro" id="IPR040372">
    <property type="entry name" value="YaeB-like"/>
</dbReference>
<dbReference type="CDD" id="cd09281">
    <property type="entry name" value="UPF0066"/>
    <property type="match status" value="1"/>
</dbReference>
<evidence type="ECO:0000259" key="3">
    <source>
        <dbReference type="PROSITE" id="PS51668"/>
    </source>
</evidence>
<dbReference type="PANTHER" id="PTHR12818:SF0">
    <property type="entry name" value="TRNA (ADENINE(37)-N6)-METHYLTRANSFERASE"/>
    <property type="match status" value="1"/>
</dbReference>
<dbReference type="PROSITE" id="PS01318">
    <property type="entry name" value="TSAA_1"/>
    <property type="match status" value="1"/>
</dbReference>
<sequence length="280" mass="31537">MQKAAQKLQKSNKLLLAIPLCHAEERSISRKSYLPGDSSCLGVTLRNKHLKMQKDFKFNPIGIVHSPFKEKFGIPRQPGLAPSAKAVIELLPPFNLAETVLGLPEFSHIWVIFIFHATSERGWSPTVRPPRLGGNKRTGVFATRSTHRPNPIGMSVAELEQVEVENGKVLLHLRNIDLMDGTPVIDIKPYVPYSDSIPNAYADYAANVPEHKLIVSFNEEVEIKLREKPQLKQLIIEILRLDPRPAYRSIKDDANVYGIRIEDVDVKFKIENNAVIVVDL</sequence>
<dbReference type="InterPro" id="IPR036413">
    <property type="entry name" value="YaeB-like_sf"/>
</dbReference>
<dbReference type="Pfam" id="PF18389">
    <property type="entry name" value="TrmO_C"/>
    <property type="match status" value="1"/>
</dbReference>
<dbReference type="InterPro" id="IPR023368">
    <property type="entry name" value="UPF0066_cons_site"/>
</dbReference>
<evidence type="ECO:0000313" key="4">
    <source>
        <dbReference type="EMBL" id="SMO82384.1"/>
    </source>
</evidence>
<dbReference type="Gene3D" id="2.40.30.70">
    <property type="entry name" value="YaeB-like"/>
    <property type="match status" value="1"/>
</dbReference>